<dbReference type="EMBL" id="CAUYUJ010021837">
    <property type="protein sequence ID" value="CAK0907309.1"/>
    <property type="molecule type" value="Genomic_DNA"/>
</dbReference>
<sequence length="133" mass="14721">MACKLTPSFEPRVVEKFDKDEIAKNLIDVDFEPFAHAWAALSRLCMAAKGLDIAFLGSRYPEVNKLTLKSLALGGTFISVVSTLRLILVELPSSAKQARTQLLESQLSKVQAAKIPVNLVDYMEKEMKQLQGP</sequence>
<accession>A0ABN9Y449</accession>
<keyword evidence="2" id="KW-1185">Reference proteome</keyword>
<organism evidence="1 2">
    <name type="scientific">Prorocentrum cordatum</name>
    <dbReference type="NCBI Taxonomy" id="2364126"/>
    <lineage>
        <taxon>Eukaryota</taxon>
        <taxon>Sar</taxon>
        <taxon>Alveolata</taxon>
        <taxon>Dinophyceae</taxon>
        <taxon>Prorocentrales</taxon>
        <taxon>Prorocentraceae</taxon>
        <taxon>Prorocentrum</taxon>
    </lineage>
</organism>
<dbReference type="Proteomes" id="UP001189429">
    <property type="component" value="Unassembled WGS sequence"/>
</dbReference>
<reference evidence="1" key="1">
    <citation type="submission" date="2023-10" db="EMBL/GenBank/DDBJ databases">
        <authorList>
            <person name="Chen Y."/>
            <person name="Shah S."/>
            <person name="Dougan E. K."/>
            <person name="Thang M."/>
            <person name="Chan C."/>
        </authorList>
    </citation>
    <scope>NUCLEOTIDE SEQUENCE [LARGE SCALE GENOMIC DNA]</scope>
</reference>
<protein>
    <submittedName>
        <fullName evidence="1">Uncharacterized protein</fullName>
    </submittedName>
</protein>
<name>A0ABN9Y449_9DINO</name>
<comment type="caution">
    <text evidence="1">The sequence shown here is derived from an EMBL/GenBank/DDBJ whole genome shotgun (WGS) entry which is preliminary data.</text>
</comment>
<evidence type="ECO:0000313" key="1">
    <source>
        <dbReference type="EMBL" id="CAK0907309.1"/>
    </source>
</evidence>
<gene>
    <name evidence="1" type="ORF">PCOR1329_LOCUS82369</name>
</gene>
<evidence type="ECO:0000313" key="2">
    <source>
        <dbReference type="Proteomes" id="UP001189429"/>
    </source>
</evidence>
<proteinExistence type="predicted"/>